<dbReference type="GO" id="GO:0016020">
    <property type="term" value="C:membrane"/>
    <property type="evidence" value="ECO:0007669"/>
    <property type="project" value="UniProtKB-SubCell"/>
</dbReference>
<proteinExistence type="predicted"/>
<gene>
    <name evidence="7" type="ORF">ANPL_00525</name>
</gene>
<reference evidence="7 8" key="1">
    <citation type="journal article" date="2020" name="Pathogens">
        <title>First Whole Genome Sequence of Anaplasma platys, an Obligate Intracellular Rickettsial Pathogen of Dogs.</title>
        <authorList>
            <person name="Llanes A."/>
            <person name="Rajeev S."/>
        </authorList>
    </citation>
    <scope>NUCLEOTIDE SEQUENCE [LARGE SCALE GENOMIC DNA]</scope>
    <source>
        <strain evidence="7 8">S3</strain>
    </source>
</reference>
<dbReference type="RefSeq" id="WP_169192878.1">
    <property type="nucleotide sequence ID" value="NZ_CP046391.1"/>
</dbReference>
<accession>A0A858PXB4</accession>
<evidence type="ECO:0000256" key="6">
    <source>
        <dbReference type="ARBA" id="ARBA00023136"/>
    </source>
</evidence>
<evidence type="ECO:0000256" key="1">
    <source>
        <dbReference type="ARBA" id="ARBA00004370"/>
    </source>
</evidence>
<dbReference type="Gene3D" id="3.30.160.190">
    <property type="entry name" value="atu1810 like domain"/>
    <property type="match status" value="1"/>
</dbReference>
<dbReference type="Pfam" id="PF04800">
    <property type="entry name" value="NDUS4"/>
    <property type="match status" value="1"/>
</dbReference>
<dbReference type="InterPro" id="IPR006885">
    <property type="entry name" value="NADH_UbQ_FeS_4_mit-like"/>
</dbReference>
<dbReference type="KEGG" id="aplt:ANPL_00525"/>
<evidence type="ECO:0000313" key="8">
    <source>
        <dbReference type="Proteomes" id="UP000500930"/>
    </source>
</evidence>
<evidence type="ECO:0000256" key="3">
    <source>
        <dbReference type="ARBA" id="ARBA00022660"/>
    </source>
</evidence>
<keyword evidence="3" id="KW-0679">Respiratory chain</keyword>
<dbReference type="InterPro" id="IPR038532">
    <property type="entry name" value="NDUFS4-like_sf"/>
</dbReference>
<name>A0A858PXB4_9RICK</name>
<dbReference type="AlphaFoldDB" id="A0A858PXB4"/>
<dbReference type="EMBL" id="CP046391">
    <property type="protein sequence ID" value="QJC27225.1"/>
    <property type="molecule type" value="Genomic_DNA"/>
</dbReference>
<dbReference type="Proteomes" id="UP000500930">
    <property type="component" value="Chromosome"/>
</dbReference>
<evidence type="ECO:0000313" key="7">
    <source>
        <dbReference type="EMBL" id="QJC27225.1"/>
    </source>
</evidence>
<evidence type="ECO:0000256" key="2">
    <source>
        <dbReference type="ARBA" id="ARBA00022448"/>
    </source>
</evidence>
<evidence type="ECO:0000256" key="4">
    <source>
        <dbReference type="ARBA" id="ARBA00022946"/>
    </source>
</evidence>
<organism evidence="7 8">
    <name type="scientific">Anaplasma platys</name>
    <dbReference type="NCBI Taxonomy" id="949"/>
    <lineage>
        <taxon>Bacteria</taxon>
        <taxon>Pseudomonadati</taxon>
        <taxon>Pseudomonadota</taxon>
        <taxon>Alphaproteobacteria</taxon>
        <taxon>Rickettsiales</taxon>
        <taxon>Anaplasmataceae</taxon>
        <taxon>Anaplasma</taxon>
    </lineage>
</organism>
<comment type="subcellular location">
    <subcellularLocation>
        <location evidence="1">Membrane</location>
    </subcellularLocation>
</comment>
<evidence type="ECO:0000256" key="5">
    <source>
        <dbReference type="ARBA" id="ARBA00022982"/>
    </source>
</evidence>
<keyword evidence="4" id="KW-0809">Transit peptide</keyword>
<keyword evidence="2" id="KW-0813">Transport</keyword>
<keyword evidence="8" id="KW-1185">Reference proteome</keyword>
<sequence>MSKSQAYAVVRRPAKNVMQSGTFRNNMWYVEFEPSSSQYIEPLMGWTGTEETSQQVRLCFGSKDEAIAYVEAKKIPYVVLKDHTSKRIQKSYAENFLRNRSL</sequence>
<protein>
    <submittedName>
        <fullName evidence="7">ETC complex I subunit</fullName>
    </submittedName>
</protein>
<dbReference type="GO" id="GO:0022900">
    <property type="term" value="P:electron transport chain"/>
    <property type="evidence" value="ECO:0007669"/>
    <property type="project" value="InterPro"/>
</dbReference>
<keyword evidence="6" id="KW-0472">Membrane</keyword>
<keyword evidence="5" id="KW-0249">Electron transport</keyword>